<dbReference type="OrthoDB" id="5868263at2759"/>
<accession>A0A0M3K1D1</accession>
<evidence type="ECO:0000256" key="1">
    <source>
        <dbReference type="SAM" id="MobiDB-lite"/>
    </source>
</evidence>
<feature type="compositionally biased region" description="Basic and acidic residues" evidence="1">
    <location>
        <begin position="93"/>
        <end position="112"/>
    </location>
</feature>
<evidence type="ECO:0000313" key="4">
    <source>
        <dbReference type="Proteomes" id="UP000267096"/>
    </source>
</evidence>
<sequence>MNKRDDDARSHFNSITSCMSNVRMMFGARTLQRRNFILNILSIVGAYWIISTLVSLNNITEKLSPELKTGLDEKVVNDEKVVHKNNDIERKRVEDDKKQIEKDEKVDEKINEENEANADEDQKEEKSNNLEENEKPNIPQPDRRFYKGDSPIYRYGDPNQAGELGKPVVIDKEVHRLFISFQKIAFNSKLLSIRMVYADIDHL</sequence>
<evidence type="ECO:0000313" key="5">
    <source>
        <dbReference type="WBParaSite" id="ASIM_0001467001-mRNA-1"/>
    </source>
</evidence>
<feature type="compositionally biased region" description="Acidic residues" evidence="1">
    <location>
        <begin position="113"/>
        <end position="122"/>
    </location>
</feature>
<keyword evidence="2" id="KW-1133">Transmembrane helix</keyword>
<dbReference type="AlphaFoldDB" id="A0A0M3K1D1"/>
<evidence type="ECO:0000256" key="2">
    <source>
        <dbReference type="SAM" id="Phobius"/>
    </source>
</evidence>
<feature type="compositionally biased region" description="Basic and acidic residues" evidence="1">
    <location>
        <begin position="123"/>
        <end position="147"/>
    </location>
</feature>
<keyword evidence="2" id="KW-0812">Transmembrane</keyword>
<name>A0A0M3K1D1_ANISI</name>
<dbReference type="Proteomes" id="UP000267096">
    <property type="component" value="Unassembled WGS sequence"/>
</dbReference>
<organism evidence="5">
    <name type="scientific">Anisakis simplex</name>
    <name type="common">Herring worm</name>
    <dbReference type="NCBI Taxonomy" id="6269"/>
    <lineage>
        <taxon>Eukaryota</taxon>
        <taxon>Metazoa</taxon>
        <taxon>Ecdysozoa</taxon>
        <taxon>Nematoda</taxon>
        <taxon>Chromadorea</taxon>
        <taxon>Rhabditida</taxon>
        <taxon>Spirurina</taxon>
        <taxon>Ascaridomorpha</taxon>
        <taxon>Ascaridoidea</taxon>
        <taxon>Anisakidae</taxon>
        <taxon>Anisakis</taxon>
        <taxon>Anisakis simplex complex</taxon>
    </lineage>
</organism>
<reference evidence="5" key="1">
    <citation type="submission" date="2017-02" db="UniProtKB">
        <authorList>
            <consortium name="WormBaseParasite"/>
        </authorList>
    </citation>
    <scope>IDENTIFICATION</scope>
</reference>
<dbReference type="EMBL" id="UYRR01031607">
    <property type="protein sequence ID" value="VDK51380.1"/>
    <property type="molecule type" value="Genomic_DNA"/>
</dbReference>
<keyword evidence="2" id="KW-0472">Membrane</keyword>
<keyword evidence="4" id="KW-1185">Reference proteome</keyword>
<gene>
    <name evidence="3" type="ORF">ASIM_LOCUS14080</name>
</gene>
<reference evidence="3 4" key="2">
    <citation type="submission" date="2018-11" db="EMBL/GenBank/DDBJ databases">
        <authorList>
            <consortium name="Pathogen Informatics"/>
        </authorList>
    </citation>
    <scope>NUCLEOTIDE SEQUENCE [LARGE SCALE GENOMIC DNA]</scope>
</reference>
<evidence type="ECO:0000313" key="3">
    <source>
        <dbReference type="EMBL" id="VDK51380.1"/>
    </source>
</evidence>
<feature type="transmembrane region" description="Helical" evidence="2">
    <location>
        <begin position="36"/>
        <end position="56"/>
    </location>
</feature>
<proteinExistence type="predicted"/>
<feature type="region of interest" description="Disordered" evidence="1">
    <location>
        <begin position="93"/>
        <end position="164"/>
    </location>
</feature>
<dbReference type="WBParaSite" id="ASIM_0001467001-mRNA-1">
    <property type="protein sequence ID" value="ASIM_0001467001-mRNA-1"/>
    <property type="gene ID" value="ASIM_0001467001"/>
</dbReference>
<protein>
    <submittedName>
        <fullName evidence="3 5">Uncharacterized protein</fullName>
    </submittedName>
</protein>